<feature type="domain" description="ABC transmembrane type-1" evidence="8">
    <location>
        <begin position="120"/>
        <end position="342"/>
    </location>
</feature>
<evidence type="ECO:0000313" key="9">
    <source>
        <dbReference type="EMBL" id="RKN38358.1"/>
    </source>
</evidence>
<dbReference type="PROSITE" id="PS50928">
    <property type="entry name" value="ABC_TM1"/>
    <property type="match status" value="1"/>
</dbReference>
<dbReference type="InterPro" id="IPR000515">
    <property type="entry name" value="MetI-like"/>
</dbReference>
<comment type="similarity">
    <text evidence="7">Belongs to the binding-protein-dependent transport system permease family.</text>
</comment>
<evidence type="ECO:0000256" key="4">
    <source>
        <dbReference type="ARBA" id="ARBA00022692"/>
    </source>
</evidence>
<evidence type="ECO:0000256" key="6">
    <source>
        <dbReference type="ARBA" id="ARBA00023136"/>
    </source>
</evidence>
<feature type="transmembrane region" description="Helical" evidence="7">
    <location>
        <begin position="218"/>
        <end position="239"/>
    </location>
</feature>
<dbReference type="PANTHER" id="PTHR30193:SF41">
    <property type="entry name" value="DIACETYLCHITOBIOSE UPTAKE SYSTEM PERMEASE PROTEIN NGCF"/>
    <property type="match status" value="1"/>
</dbReference>
<dbReference type="Gene3D" id="1.10.3720.10">
    <property type="entry name" value="MetI-like"/>
    <property type="match status" value="1"/>
</dbReference>
<keyword evidence="2 7" id="KW-0813">Transport</keyword>
<dbReference type="AlphaFoldDB" id="A0A3A9YQR5"/>
<dbReference type="GO" id="GO:0055085">
    <property type="term" value="P:transmembrane transport"/>
    <property type="evidence" value="ECO:0007669"/>
    <property type="project" value="InterPro"/>
</dbReference>
<keyword evidence="10" id="KW-1185">Reference proteome</keyword>
<dbReference type="CDD" id="cd06261">
    <property type="entry name" value="TM_PBP2"/>
    <property type="match status" value="1"/>
</dbReference>
<dbReference type="PANTHER" id="PTHR30193">
    <property type="entry name" value="ABC TRANSPORTER PERMEASE PROTEIN"/>
    <property type="match status" value="1"/>
</dbReference>
<comment type="caution">
    <text evidence="9">The sequence shown here is derived from an EMBL/GenBank/DDBJ whole genome shotgun (WGS) entry which is preliminary data.</text>
</comment>
<dbReference type="GO" id="GO:0005886">
    <property type="term" value="C:plasma membrane"/>
    <property type="evidence" value="ECO:0007669"/>
    <property type="project" value="UniProtKB-SubCell"/>
</dbReference>
<dbReference type="InterPro" id="IPR051393">
    <property type="entry name" value="ABC_transporter_permease"/>
</dbReference>
<dbReference type="RefSeq" id="WP_120683535.1">
    <property type="nucleotide sequence ID" value="NZ_RBAL01000018.1"/>
</dbReference>
<evidence type="ECO:0000259" key="8">
    <source>
        <dbReference type="PROSITE" id="PS50928"/>
    </source>
</evidence>
<feature type="transmembrane region" description="Helical" evidence="7">
    <location>
        <begin position="281"/>
        <end position="299"/>
    </location>
</feature>
<evidence type="ECO:0000256" key="7">
    <source>
        <dbReference type="RuleBase" id="RU363032"/>
    </source>
</evidence>
<dbReference type="SUPFAM" id="SSF161098">
    <property type="entry name" value="MetI-like"/>
    <property type="match status" value="1"/>
</dbReference>
<name>A0A3A9YQR5_9ACTN</name>
<keyword evidence="5 7" id="KW-1133">Transmembrane helix</keyword>
<feature type="transmembrane region" description="Helical" evidence="7">
    <location>
        <begin position="319"/>
        <end position="345"/>
    </location>
</feature>
<dbReference type="InterPro" id="IPR035906">
    <property type="entry name" value="MetI-like_sf"/>
</dbReference>
<evidence type="ECO:0000256" key="3">
    <source>
        <dbReference type="ARBA" id="ARBA00022475"/>
    </source>
</evidence>
<reference evidence="9 10" key="1">
    <citation type="journal article" date="2014" name="Int. J. Syst. Evol. Microbiol.">
        <title>Streptomyces hoynatensis sp. nov., isolated from deep marine sediment.</title>
        <authorList>
            <person name="Veyisoglu A."/>
            <person name="Sahin N."/>
        </authorList>
    </citation>
    <scope>NUCLEOTIDE SEQUENCE [LARGE SCALE GENOMIC DNA]</scope>
    <source>
        <strain evidence="9 10">KCTC 29097</strain>
    </source>
</reference>
<protein>
    <submittedName>
        <fullName evidence="9">Sugar ABC transporter permease</fullName>
    </submittedName>
</protein>
<accession>A0A3A9YQR5</accession>
<dbReference type="OrthoDB" id="9782326at2"/>
<keyword evidence="4 7" id="KW-0812">Transmembrane</keyword>
<keyword evidence="3" id="KW-1003">Cell membrane</keyword>
<dbReference type="EMBL" id="RBAL01000018">
    <property type="protein sequence ID" value="RKN38358.1"/>
    <property type="molecule type" value="Genomic_DNA"/>
</dbReference>
<evidence type="ECO:0000256" key="2">
    <source>
        <dbReference type="ARBA" id="ARBA00022448"/>
    </source>
</evidence>
<sequence length="353" mass="40104">MATTTTERESTAAGSGAVPARDRLTWRERALFTAAFFLPPRLTPDRVRYDRRYRKLDQHRFIVWFLVPPVLIYLVFVISPFLQAFYYSMTDWSGFDSEFSFTGFDNYERMWHDEKFWDAMGNSVLLLVLGPLITLALGLFFAFMLTAGGRHRRSEPVSGIRGANVYKIVYFFPQVLSIAVIAVMWGRIYSPHGGIVNETLGAVGLDSWKQEDWLGGDLARWCVLAVLCWSFVGFYVVLFSAAMSAIPTQIYEASLLDGAGRWQMFSRLTFPLTWDTIRTGWIYMGIQGLDGFALVNIMVPEHGMDVVPSYLYKKAFQEAQAGYATAIGVALFLVTLVFALIMLLLGRRDRIEM</sequence>
<feature type="transmembrane region" description="Helical" evidence="7">
    <location>
        <begin position="124"/>
        <end position="147"/>
    </location>
</feature>
<evidence type="ECO:0000256" key="1">
    <source>
        <dbReference type="ARBA" id="ARBA00004651"/>
    </source>
</evidence>
<dbReference type="Pfam" id="PF00528">
    <property type="entry name" value="BPD_transp_1"/>
    <property type="match status" value="1"/>
</dbReference>
<comment type="subcellular location">
    <subcellularLocation>
        <location evidence="1 7">Cell membrane</location>
        <topology evidence="1 7">Multi-pass membrane protein</topology>
    </subcellularLocation>
</comment>
<feature type="transmembrane region" description="Helical" evidence="7">
    <location>
        <begin position="61"/>
        <end position="86"/>
    </location>
</feature>
<evidence type="ECO:0000313" key="10">
    <source>
        <dbReference type="Proteomes" id="UP000272474"/>
    </source>
</evidence>
<feature type="transmembrane region" description="Helical" evidence="7">
    <location>
        <begin position="168"/>
        <end position="188"/>
    </location>
</feature>
<organism evidence="9 10">
    <name type="scientific">Streptomyces hoynatensis</name>
    <dbReference type="NCBI Taxonomy" id="1141874"/>
    <lineage>
        <taxon>Bacteria</taxon>
        <taxon>Bacillati</taxon>
        <taxon>Actinomycetota</taxon>
        <taxon>Actinomycetes</taxon>
        <taxon>Kitasatosporales</taxon>
        <taxon>Streptomycetaceae</taxon>
        <taxon>Streptomyces</taxon>
    </lineage>
</organism>
<gene>
    <name evidence="9" type="ORF">D7294_24930</name>
</gene>
<evidence type="ECO:0000256" key="5">
    <source>
        <dbReference type="ARBA" id="ARBA00022989"/>
    </source>
</evidence>
<dbReference type="Proteomes" id="UP000272474">
    <property type="component" value="Unassembled WGS sequence"/>
</dbReference>
<keyword evidence="6 7" id="KW-0472">Membrane</keyword>
<proteinExistence type="inferred from homology"/>